<evidence type="ECO:0000256" key="7">
    <source>
        <dbReference type="ARBA" id="ARBA00023315"/>
    </source>
</evidence>
<comment type="subunit">
    <text evidence="11">This enzyme consists of two polypeptide chains, which are synthesized in precursor form from a single polypeptide.</text>
</comment>
<comment type="catalytic activity">
    <reaction evidence="1 11">
        <text>an S-substituted glutathione + H2O = an S-substituted L-cysteinylglycine + L-glutamate</text>
        <dbReference type="Rhea" id="RHEA:59468"/>
        <dbReference type="ChEBI" id="CHEBI:15377"/>
        <dbReference type="ChEBI" id="CHEBI:29985"/>
        <dbReference type="ChEBI" id="CHEBI:90779"/>
        <dbReference type="ChEBI" id="CHEBI:143103"/>
        <dbReference type="EC" id="3.4.19.13"/>
    </reaction>
</comment>
<evidence type="ECO:0000256" key="11">
    <source>
        <dbReference type="RuleBase" id="RU368036"/>
    </source>
</evidence>
<keyword evidence="7 11" id="KW-0012">Acyltransferase</keyword>
<name>A0A918N4T7_9FLAO</name>
<keyword evidence="11" id="KW-0317">Glutathione biosynthesis</keyword>
<evidence type="ECO:0000256" key="9">
    <source>
        <dbReference type="PIRSR" id="PIRSR600101-1"/>
    </source>
</evidence>
<dbReference type="InterPro" id="IPR043138">
    <property type="entry name" value="GGT_lsub"/>
</dbReference>
<dbReference type="RefSeq" id="WP_027414434.1">
    <property type="nucleotide sequence ID" value="NZ_BMWS01000020.1"/>
</dbReference>
<dbReference type="PANTHER" id="PTHR43199:SF1">
    <property type="entry name" value="GLUTATHIONE HYDROLASE PROENZYME"/>
    <property type="match status" value="1"/>
</dbReference>
<dbReference type="EMBL" id="BMWS01000020">
    <property type="protein sequence ID" value="GGX25454.1"/>
    <property type="molecule type" value="Genomic_DNA"/>
</dbReference>
<protein>
    <recommendedName>
        <fullName evidence="11">Glutathione hydrolase proenzyme</fullName>
        <ecNumber evidence="11">2.3.2.2</ecNumber>
        <ecNumber evidence="11">3.4.19.13</ecNumber>
    </recommendedName>
    <component>
        <recommendedName>
            <fullName evidence="11">Glutathione hydrolase large chain</fullName>
        </recommendedName>
    </component>
    <component>
        <recommendedName>
            <fullName evidence="11">Glutathione hydrolase small chain</fullName>
        </recommendedName>
    </component>
</protein>
<dbReference type="InterPro" id="IPR000101">
    <property type="entry name" value="GGT_peptidase"/>
</dbReference>
<evidence type="ECO:0000256" key="8">
    <source>
        <dbReference type="ARBA" id="ARBA00047417"/>
    </source>
</evidence>
<dbReference type="GO" id="GO:0036374">
    <property type="term" value="F:glutathione hydrolase activity"/>
    <property type="evidence" value="ECO:0007669"/>
    <property type="project" value="UniProtKB-UniRule"/>
</dbReference>
<dbReference type="EC" id="2.3.2.2" evidence="11"/>
<comment type="catalytic activity">
    <reaction evidence="2 11">
        <text>glutathione + H2O = L-cysteinylglycine + L-glutamate</text>
        <dbReference type="Rhea" id="RHEA:28807"/>
        <dbReference type="ChEBI" id="CHEBI:15377"/>
        <dbReference type="ChEBI" id="CHEBI:29985"/>
        <dbReference type="ChEBI" id="CHEBI:57925"/>
        <dbReference type="ChEBI" id="CHEBI:61694"/>
        <dbReference type="EC" id="3.4.19.13"/>
    </reaction>
</comment>
<dbReference type="PRINTS" id="PR01210">
    <property type="entry name" value="GGTRANSPTASE"/>
</dbReference>
<dbReference type="InterPro" id="IPR051792">
    <property type="entry name" value="GGT_bact"/>
</dbReference>
<organism evidence="12 13">
    <name type="scientific">Aquimarina muelleri</name>
    <dbReference type="NCBI Taxonomy" id="279356"/>
    <lineage>
        <taxon>Bacteria</taxon>
        <taxon>Pseudomonadati</taxon>
        <taxon>Bacteroidota</taxon>
        <taxon>Flavobacteriia</taxon>
        <taxon>Flavobacteriales</taxon>
        <taxon>Flavobacteriaceae</taxon>
        <taxon>Aquimarina</taxon>
    </lineage>
</organism>
<keyword evidence="5 11" id="KW-0378">Hydrolase</keyword>
<sequence length="573" mass="62802">MKIHFTKPLFYALLLTFSFSCKTNTKSKLKTEVTPVTGLITQKAMVVSAREEASKIGADILKKGGNAFDAMVGTEMALAVTYPFAGSLGGGGFMVYRKVNGEVGAIDFREKAPLAATKDMYLDENGNPIPEKSQLGAMAIGVPGTIAGIFAVHKKLGSLPIEDILNPVVALANKGFVITEKQKKRFDQYKELFLEVNQDTILFAKNYKAGDTLKNEKLAETLKRIIKNGASEFYTGETGRKLVERIQSKGGIITMEDLSKYEVKWRNPVRFEYKGLSVISMSPPSSGGVCLAQIMKMIEPYDLKQYGHNSLKTIQVITEAERRAYADRGFYLGDPDFVNIPLDTLISKEYLSYRMRDFSFDKATLSSDINCGMISGYESDETTHYSIVDSFGNAISATITLNGAYGSKLYVPEIGTFLNNEMDDFSAKPGTPNMFGLIGAEANAIAPEKRMLSSMTPTIVEKDGKLWMSVGTPGGSTIITSVLQTILNVKEFGMTMQDAVNAPRFHHQWLPDVVVFEPESFSTSLIDSLKQKGYKINQETSKIIGIVDGILVLPDGRLEGGADKRGDDTAIGF</sequence>
<feature type="active site" description="Nucleophile" evidence="9">
    <location>
        <position position="382"/>
    </location>
</feature>
<keyword evidence="13" id="KW-1185">Reference proteome</keyword>
<evidence type="ECO:0000256" key="5">
    <source>
        <dbReference type="ARBA" id="ARBA00022801"/>
    </source>
</evidence>
<comment type="similarity">
    <text evidence="3 11">Belongs to the gamma-glutamyltransferase family.</text>
</comment>
<dbReference type="Gene3D" id="3.60.20.40">
    <property type="match status" value="1"/>
</dbReference>
<dbReference type="InterPro" id="IPR043137">
    <property type="entry name" value="GGT_ssub_C"/>
</dbReference>
<evidence type="ECO:0000313" key="13">
    <source>
        <dbReference type="Proteomes" id="UP000601108"/>
    </source>
</evidence>
<keyword evidence="4 11" id="KW-0808">Transferase</keyword>
<comment type="pathway">
    <text evidence="11">Sulfur metabolism; glutathione metabolism.</text>
</comment>
<evidence type="ECO:0000256" key="10">
    <source>
        <dbReference type="PIRSR" id="PIRSR600101-2"/>
    </source>
</evidence>
<gene>
    <name evidence="12" type="primary">ggt</name>
    <name evidence="12" type="ORF">GCM10007384_28170</name>
</gene>
<dbReference type="SUPFAM" id="SSF56235">
    <property type="entry name" value="N-terminal nucleophile aminohydrolases (Ntn hydrolases)"/>
    <property type="match status" value="1"/>
</dbReference>
<feature type="binding site" evidence="10">
    <location>
        <begin position="400"/>
        <end position="402"/>
    </location>
    <ligand>
        <name>L-glutamate</name>
        <dbReference type="ChEBI" id="CHEBI:29985"/>
    </ligand>
</feature>
<dbReference type="Pfam" id="PF01019">
    <property type="entry name" value="G_glu_transpept"/>
    <property type="match status" value="1"/>
</dbReference>
<evidence type="ECO:0000256" key="4">
    <source>
        <dbReference type="ARBA" id="ARBA00022679"/>
    </source>
</evidence>
<dbReference type="EC" id="3.4.19.13" evidence="11"/>
<dbReference type="InterPro" id="IPR029055">
    <property type="entry name" value="Ntn_hydrolases_N"/>
</dbReference>
<dbReference type="GO" id="GO:0006751">
    <property type="term" value="P:glutathione catabolic process"/>
    <property type="evidence" value="ECO:0007669"/>
    <property type="project" value="UniProtKB-UniRule"/>
</dbReference>
<feature type="binding site" evidence="10">
    <location>
        <position position="475"/>
    </location>
    <ligand>
        <name>L-glutamate</name>
        <dbReference type="ChEBI" id="CHEBI:29985"/>
    </ligand>
</feature>
<dbReference type="Gene3D" id="1.10.246.130">
    <property type="match status" value="1"/>
</dbReference>
<dbReference type="GO" id="GO:0103068">
    <property type="term" value="F:leukotriene C4 gamma-glutamyl transferase activity"/>
    <property type="evidence" value="ECO:0007669"/>
    <property type="project" value="UniProtKB-EC"/>
</dbReference>
<dbReference type="NCBIfam" id="TIGR00066">
    <property type="entry name" value="g_glut_trans"/>
    <property type="match status" value="1"/>
</dbReference>
<evidence type="ECO:0000313" key="12">
    <source>
        <dbReference type="EMBL" id="GGX25454.1"/>
    </source>
</evidence>
<proteinExistence type="inferred from homology"/>
<accession>A0A918N4T7</accession>
<dbReference type="GO" id="GO:0006750">
    <property type="term" value="P:glutathione biosynthetic process"/>
    <property type="evidence" value="ECO:0007669"/>
    <property type="project" value="UniProtKB-KW"/>
</dbReference>
<evidence type="ECO:0000256" key="6">
    <source>
        <dbReference type="ARBA" id="ARBA00023145"/>
    </source>
</evidence>
<evidence type="ECO:0000256" key="2">
    <source>
        <dbReference type="ARBA" id="ARBA00001089"/>
    </source>
</evidence>
<reference evidence="12 13" key="1">
    <citation type="journal article" date="2014" name="Int. J. Syst. Evol. Microbiol.">
        <title>Complete genome sequence of Corynebacterium casei LMG S-19264T (=DSM 44701T), isolated from a smear-ripened cheese.</title>
        <authorList>
            <consortium name="US DOE Joint Genome Institute (JGI-PGF)"/>
            <person name="Walter F."/>
            <person name="Albersmeier A."/>
            <person name="Kalinowski J."/>
            <person name="Ruckert C."/>
        </authorList>
    </citation>
    <scope>NUCLEOTIDE SEQUENCE [LARGE SCALE GENOMIC DNA]</scope>
    <source>
        <strain evidence="12 13">KCTC 12285</strain>
    </source>
</reference>
<dbReference type="Proteomes" id="UP000601108">
    <property type="component" value="Unassembled WGS sequence"/>
</dbReference>
<evidence type="ECO:0000256" key="3">
    <source>
        <dbReference type="ARBA" id="ARBA00009381"/>
    </source>
</evidence>
<comment type="PTM">
    <text evidence="11">Cleaved by autocatalysis into a large and a small subunit.</text>
</comment>
<comment type="catalytic activity">
    <reaction evidence="8 11">
        <text>an N-terminal (5-L-glutamyl)-[peptide] + an alpha-amino acid = 5-L-glutamyl amino acid + an N-terminal L-alpha-aminoacyl-[peptide]</text>
        <dbReference type="Rhea" id="RHEA:23904"/>
        <dbReference type="Rhea" id="RHEA-COMP:9780"/>
        <dbReference type="Rhea" id="RHEA-COMP:9795"/>
        <dbReference type="ChEBI" id="CHEBI:77644"/>
        <dbReference type="ChEBI" id="CHEBI:78597"/>
        <dbReference type="ChEBI" id="CHEBI:78599"/>
        <dbReference type="ChEBI" id="CHEBI:78608"/>
        <dbReference type="EC" id="2.3.2.2"/>
    </reaction>
</comment>
<dbReference type="AlphaFoldDB" id="A0A918N4T7"/>
<comment type="caution">
    <text evidence="12">The sequence shown here is derived from an EMBL/GenBank/DDBJ whole genome shotgun (WGS) entry which is preliminary data.</text>
</comment>
<feature type="binding site" evidence="10">
    <location>
        <position position="424"/>
    </location>
    <ligand>
        <name>L-glutamate</name>
        <dbReference type="ChEBI" id="CHEBI:29985"/>
    </ligand>
</feature>
<keyword evidence="6 11" id="KW-0865">Zymogen</keyword>
<dbReference type="PANTHER" id="PTHR43199">
    <property type="entry name" value="GLUTATHIONE HYDROLASE"/>
    <property type="match status" value="1"/>
</dbReference>
<feature type="binding site" evidence="10">
    <location>
        <position position="109"/>
    </location>
    <ligand>
        <name>L-glutamate</name>
        <dbReference type="ChEBI" id="CHEBI:29985"/>
    </ligand>
</feature>
<dbReference type="PROSITE" id="PS51257">
    <property type="entry name" value="PROKAR_LIPOPROTEIN"/>
    <property type="match status" value="1"/>
</dbReference>
<feature type="binding site" evidence="10">
    <location>
        <begin position="453"/>
        <end position="454"/>
    </location>
    <ligand>
        <name>L-glutamate</name>
        <dbReference type="ChEBI" id="CHEBI:29985"/>
    </ligand>
</feature>
<evidence type="ECO:0000256" key="1">
    <source>
        <dbReference type="ARBA" id="ARBA00001049"/>
    </source>
</evidence>